<keyword evidence="2 10" id="KW-0436">Ligase</keyword>
<dbReference type="InterPro" id="IPR035911">
    <property type="entry name" value="MurE/MurF_N"/>
</dbReference>
<keyword evidence="6 10" id="KW-0133">Cell shape</keyword>
<evidence type="ECO:0000256" key="5">
    <source>
        <dbReference type="ARBA" id="ARBA00022840"/>
    </source>
</evidence>
<dbReference type="Gene3D" id="3.40.1390.10">
    <property type="entry name" value="MurE/MurF, N-terminal domain"/>
    <property type="match status" value="1"/>
</dbReference>
<dbReference type="InterPro" id="IPR005863">
    <property type="entry name" value="UDP-N-AcMur_synth"/>
</dbReference>
<keyword evidence="8 10" id="KW-0131">Cell cycle</keyword>
<dbReference type="AlphaFoldDB" id="E8Q5P9"/>
<dbReference type="OrthoDB" id="9801978at2"/>
<dbReference type="InterPro" id="IPR013221">
    <property type="entry name" value="Mur_ligase_cen"/>
</dbReference>
<dbReference type="Gene3D" id="3.90.190.20">
    <property type="entry name" value="Mur ligase, C-terminal domain"/>
    <property type="match status" value="1"/>
</dbReference>
<comment type="subcellular location">
    <subcellularLocation>
        <location evidence="10">Cytoplasm</location>
    </subcellularLocation>
</comment>
<feature type="binding site" evidence="10">
    <location>
        <begin position="107"/>
        <end position="113"/>
    </location>
    <ligand>
        <name>ATP</name>
        <dbReference type="ChEBI" id="CHEBI:30616"/>
    </ligand>
</feature>
<keyword evidence="9 10" id="KW-0961">Cell wall biogenesis/degradation</keyword>
<proteinExistence type="inferred from homology"/>
<evidence type="ECO:0000256" key="9">
    <source>
        <dbReference type="ARBA" id="ARBA00023316"/>
    </source>
</evidence>
<dbReference type="InterPro" id="IPR036565">
    <property type="entry name" value="Mur-like_cat_sf"/>
</dbReference>
<comment type="catalytic activity">
    <reaction evidence="10">
        <text>D-alanyl-D-alanine + UDP-N-acetyl-alpha-D-muramoyl-L-alanyl-gamma-D-glutamyl-meso-2,6-diaminopimelate + ATP = UDP-N-acetyl-alpha-D-muramoyl-L-alanyl-gamma-D-glutamyl-meso-2,6-diaminopimeloyl-D-alanyl-D-alanine + ADP + phosphate + H(+)</text>
        <dbReference type="Rhea" id="RHEA:28374"/>
        <dbReference type="ChEBI" id="CHEBI:15378"/>
        <dbReference type="ChEBI" id="CHEBI:30616"/>
        <dbReference type="ChEBI" id="CHEBI:43474"/>
        <dbReference type="ChEBI" id="CHEBI:57822"/>
        <dbReference type="ChEBI" id="CHEBI:61386"/>
        <dbReference type="ChEBI" id="CHEBI:83905"/>
        <dbReference type="ChEBI" id="CHEBI:456216"/>
        <dbReference type="EC" id="6.3.2.10"/>
    </reaction>
</comment>
<dbReference type="EC" id="6.3.2.10" evidence="10"/>
<feature type="domain" description="Mur ligase central" evidence="12">
    <location>
        <begin position="105"/>
        <end position="296"/>
    </location>
</feature>
<dbReference type="GO" id="GO:0051301">
    <property type="term" value="P:cell division"/>
    <property type="evidence" value="ECO:0007669"/>
    <property type="project" value="UniProtKB-KW"/>
</dbReference>
<dbReference type="STRING" id="859654.BVAF_139"/>
<dbReference type="GO" id="GO:0005737">
    <property type="term" value="C:cytoplasm"/>
    <property type="evidence" value="ECO:0007669"/>
    <property type="project" value="UniProtKB-SubCell"/>
</dbReference>
<dbReference type="GO" id="GO:0071555">
    <property type="term" value="P:cell wall organization"/>
    <property type="evidence" value="ECO:0007669"/>
    <property type="project" value="UniProtKB-KW"/>
</dbReference>
<dbReference type="InterPro" id="IPR051046">
    <property type="entry name" value="MurCDEF_CellWall_CoF430Synth"/>
</dbReference>
<keyword evidence="7 10" id="KW-0573">Peptidoglycan synthesis</keyword>
<dbReference type="SUPFAM" id="SSF63418">
    <property type="entry name" value="MurE/MurF N-terminal domain"/>
    <property type="match status" value="1"/>
</dbReference>
<sequence>MVPFRLHEIACFINAKCVGSDVMINTISIHSDLIEEQCIFIALIGNRYDGHDFVEQAVMAGAKALLVNRYVSLDIPQLIVCDTRDALLKIAGWIRRQVSSKIIAITGSSGKTSVKEMTASILKECGTVIATQKNYNNFIGVSITLLKLTYGIDFAVVELGSNKLGELKKLGEIVGADVALVNNIFSSHLSGFGSLTTIKKEKEKIFYGMSIDNAQAVINLDSYSFVQGNSILLNFKKKWSFSLYKKGIGVNFFASNVILYEHGIRFTLHSPNGSAPIFMPILGIHNISNILAASALSFAVGASLSNIVHGLQKMNALPGRLFPFILNRGKLCLIDDTYNANIGSMIAAINVLSFMPGYRILVVSDMLELGDLKMARYYHCYIGRLILGSNIDYIITIGDLSHFILKIFKKGKHFQRKTALIFYINKILSQNRLISILIKGARKFKMEQVVDAVRKTHDVVIR</sequence>
<dbReference type="Pfam" id="PF01225">
    <property type="entry name" value="Mur_ligase"/>
    <property type="match status" value="1"/>
</dbReference>
<evidence type="ECO:0000256" key="1">
    <source>
        <dbReference type="ARBA" id="ARBA00022490"/>
    </source>
</evidence>
<dbReference type="KEGG" id="bva:BVAF_139"/>
<organism evidence="13 14">
    <name type="scientific">Blochmanniella vafra (strain BVAF)</name>
    <dbReference type="NCBI Taxonomy" id="859654"/>
    <lineage>
        <taxon>Bacteria</taxon>
        <taxon>Pseudomonadati</taxon>
        <taxon>Pseudomonadota</taxon>
        <taxon>Gammaproteobacteria</taxon>
        <taxon>Enterobacterales</taxon>
        <taxon>Enterobacteriaceae</taxon>
        <taxon>ant endosymbionts</taxon>
        <taxon>Candidatus Blochmanniella</taxon>
    </lineage>
</organism>
<dbReference type="Proteomes" id="UP000007464">
    <property type="component" value="Chromosome"/>
</dbReference>
<accession>E8Q5P9</accession>
<evidence type="ECO:0000259" key="12">
    <source>
        <dbReference type="Pfam" id="PF08245"/>
    </source>
</evidence>
<dbReference type="RefSeq" id="WP_013516471.1">
    <property type="nucleotide sequence ID" value="NC_014909.2"/>
</dbReference>
<comment type="pathway">
    <text evidence="10">Cell wall biogenesis; peptidoglycan biosynthesis.</text>
</comment>
<evidence type="ECO:0000256" key="4">
    <source>
        <dbReference type="ARBA" id="ARBA00022741"/>
    </source>
</evidence>
<dbReference type="SUPFAM" id="SSF53244">
    <property type="entry name" value="MurD-like peptide ligases, peptide-binding domain"/>
    <property type="match status" value="1"/>
</dbReference>
<name>E8Q5P9_BLOVB</name>
<evidence type="ECO:0000256" key="7">
    <source>
        <dbReference type="ARBA" id="ARBA00022984"/>
    </source>
</evidence>
<dbReference type="GO" id="GO:0009252">
    <property type="term" value="P:peptidoglycan biosynthetic process"/>
    <property type="evidence" value="ECO:0007669"/>
    <property type="project" value="UniProtKB-UniRule"/>
</dbReference>
<gene>
    <name evidence="10 13" type="primary">murF</name>
    <name evidence="13" type="ordered locus">BVAF_139</name>
</gene>
<dbReference type="NCBIfam" id="TIGR01143">
    <property type="entry name" value="murF"/>
    <property type="match status" value="1"/>
</dbReference>
<dbReference type="EMBL" id="CP002189">
    <property type="protein sequence ID" value="ADV33546.1"/>
    <property type="molecule type" value="Genomic_DNA"/>
</dbReference>
<evidence type="ECO:0000256" key="6">
    <source>
        <dbReference type="ARBA" id="ARBA00022960"/>
    </source>
</evidence>
<keyword evidence="4 10" id="KW-0547">Nucleotide-binding</keyword>
<keyword evidence="3 10" id="KW-0132">Cell division</keyword>
<dbReference type="HAMAP" id="MF_02019">
    <property type="entry name" value="MurF"/>
    <property type="match status" value="1"/>
</dbReference>
<dbReference type="Pfam" id="PF08245">
    <property type="entry name" value="Mur_ligase_M"/>
    <property type="match status" value="1"/>
</dbReference>
<evidence type="ECO:0000256" key="3">
    <source>
        <dbReference type="ARBA" id="ARBA00022618"/>
    </source>
</evidence>
<protein>
    <recommendedName>
        <fullName evidence="10">UDP-N-acetylmuramoyl-tripeptide--D-alanyl-D-alanine ligase</fullName>
        <ecNumber evidence="10">6.3.2.10</ecNumber>
    </recommendedName>
    <alternativeName>
        <fullName evidence="10">D-alanyl-D-alanine-adding enzyme</fullName>
    </alternativeName>
</protein>
<evidence type="ECO:0000256" key="10">
    <source>
        <dbReference type="HAMAP-Rule" id="MF_02019"/>
    </source>
</evidence>
<dbReference type="InterPro" id="IPR000713">
    <property type="entry name" value="Mur_ligase_N"/>
</dbReference>
<keyword evidence="1 10" id="KW-0963">Cytoplasm</keyword>
<dbReference type="SUPFAM" id="SSF53623">
    <property type="entry name" value="MurD-like peptide ligases, catalytic domain"/>
    <property type="match status" value="1"/>
</dbReference>
<reference evidence="13 14" key="1">
    <citation type="journal article" date="2010" name="BMC Genomics">
        <title>Unprecedented loss of ammonia assimilation capability in a urease-encoding bacterial mutualist.</title>
        <authorList>
            <person name="Williams L.E."/>
            <person name="Wernegreen J.J."/>
        </authorList>
    </citation>
    <scope>NUCLEOTIDE SEQUENCE [LARGE SCALE GENOMIC DNA]</scope>
    <source>
        <strain evidence="13 14">BVAF</strain>
    </source>
</reference>
<keyword evidence="5 10" id="KW-0067">ATP-binding</keyword>
<evidence type="ECO:0000313" key="14">
    <source>
        <dbReference type="Proteomes" id="UP000007464"/>
    </source>
</evidence>
<evidence type="ECO:0000256" key="8">
    <source>
        <dbReference type="ARBA" id="ARBA00023306"/>
    </source>
</evidence>
<dbReference type="HOGENOM" id="CLU_031507_4_0_6"/>
<dbReference type="Gene3D" id="3.40.1190.10">
    <property type="entry name" value="Mur-like, catalytic domain"/>
    <property type="match status" value="1"/>
</dbReference>
<dbReference type="GO" id="GO:0008360">
    <property type="term" value="P:regulation of cell shape"/>
    <property type="evidence" value="ECO:0007669"/>
    <property type="project" value="UniProtKB-KW"/>
</dbReference>
<feature type="domain" description="Mur ligase N-terminal catalytic" evidence="11">
    <location>
        <begin position="24"/>
        <end position="71"/>
    </location>
</feature>
<evidence type="ECO:0000313" key="13">
    <source>
        <dbReference type="EMBL" id="ADV33546.1"/>
    </source>
</evidence>
<dbReference type="GO" id="GO:0008766">
    <property type="term" value="F:UDP-N-acetylmuramoylalanyl-D-glutamyl-2,6-diaminopimelate-D-alanyl-D-alanine ligase activity"/>
    <property type="evidence" value="ECO:0007669"/>
    <property type="project" value="RHEA"/>
</dbReference>
<evidence type="ECO:0000259" key="11">
    <source>
        <dbReference type="Pfam" id="PF01225"/>
    </source>
</evidence>
<dbReference type="UniPathway" id="UPA00219"/>
<dbReference type="PANTHER" id="PTHR43024:SF1">
    <property type="entry name" value="UDP-N-ACETYLMURAMOYL-TRIPEPTIDE--D-ALANYL-D-ALANINE LIGASE"/>
    <property type="match status" value="1"/>
</dbReference>
<comment type="similarity">
    <text evidence="10">Belongs to the MurCDEF family. MurF subfamily.</text>
</comment>
<comment type="function">
    <text evidence="10">Involved in cell wall formation. Catalyzes the final step in the synthesis of UDP-N-acetylmuramoyl-pentapeptide, the precursor of murein.</text>
</comment>
<dbReference type="InterPro" id="IPR036615">
    <property type="entry name" value="Mur_ligase_C_dom_sf"/>
</dbReference>
<dbReference type="GO" id="GO:0005524">
    <property type="term" value="F:ATP binding"/>
    <property type="evidence" value="ECO:0007669"/>
    <property type="project" value="UniProtKB-UniRule"/>
</dbReference>
<keyword evidence="14" id="KW-1185">Reference proteome</keyword>
<dbReference type="GO" id="GO:0047480">
    <property type="term" value="F:UDP-N-acetylmuramoyl-tripeptide-D-alanyl-D-alanine ligase activity"/>
    <property type="evidence" value="ECO:0007669"/>
    <property type="project" value="UniProtKB-UniRule"/>
</dbReference>
<evidence type="ECO:0000256" key="2">
    <source>
        <dbReference type="ARBA" id="ARBA00022598"/>
    </source>
</evidence>
<dbReference type="PANTHER" id="PTHR43024">
    <property type="entry name" value="UDP-N-ACETYLMURAMOYL-TRIPEPTIDE--D-ALANYL-D-ALANINE LIGASE"/>
    <property type="match status" value="1"/>
</dbReference>